<proteinExistence type="predicted"/>
<feature type="region of interest" description="Disordered" evidence="1">
    <location>
        <begin position="1"/>
        <end position="43"/>
    </location>
</feature>
<dbReference type="Proteomes" id="UP000541136">
    <property type="component" value="Unassembled WGS sequence"/>
</dbReference>
<dbReference type="RefSeq" id="WP_151024479.1">
    <property type="nucleotide sequence ID" value="NZ_JACHIB010000027.1"/>
</dbReference>
<evidence type="ECO:0000313" key="4">
    <source>
        <dbReference type="Proteomes" id="UP000541136"/>
    </source>
</evidence>
<feature type="domain" description="PIN" evidence="2">
    <location>
        <begin position="1148"/>
        <end position="1285"/>
    </location>
</feature>
<dbReference type="Pfam" id="PF20698">
    <property type="entry name" value="PIN-TPR-GreABC"/>
    <property type="match status" value="1"/>
</dbReference>
<evidence type="ECO:0000313" key="3">
    <source>
        <dbReference type="EMBL" id="MBB6085451.1"/>
    </source>
</evidence>
<sequence>MRTEEGVRTRMAGKKQSKSGSASNALAQRSPYKKQSNPASTGGAGVHYEAKVQAKYLWAMLSGSHTPLCTNGRVTHLQFQAKIHGYQTDDLVCETVDSVGQTSKALMQIKRSLAALASDKKFKEAITAAWLDFQDSGKFARKRDRIVLVYDERLSPKVGGARALSSLARTSDDACEFWKKATEADFSSGPNRQALEAVGTIIAGFAAEPPSQDEQYVFWRHLFFVSHSIDDEASDEYATIMDSITWALGKELAREPGFVWAFLVDKCLKFNSFAASVGLDNVCSHLPPEWVPVLENHRESGISYLSAGVQPVGLISGTSSPISSPPGYVRPAADAALAGNRANFLFQFEGMELPIARDSSANKLIARQLDSISGKLKNCQYQTALDDISIVGKDLQPFDNAQKARWYHQRGICHWHLGDAEQAAADFLKAGEFDGNDEKIVSARIRGLALQGNAGGAIEEASAALERFPESLPILLSMLHAKIIQNVPIDPSLIPAIHRDEADVLQMLAWAAKQRGEQKAGIELAIRALDSKSVGFYTRNTALTIMIEGIINSGGSLTHRILDDDTAERLRKVLEAFEPLAEHLWSVQSPSVVADTAAYLGYGFLMLNRAEGALRLVHDANAYNLSCPNLLRVELEALSHLGRKQEYWEKASQYVEKLDDANLISIAQNAANSGRIEMVERIIERARAADPKLLTMLTALRWLALVNSDKQAQAKEEVLGCELEKETDLYLLAIAVRILYEENEKAAAESVLSRVEQLASQKGKAEHVLVADLLYDVRRYKDALRYYEKALPRNQFSDWHVRLLRCYVKTGSRRKAKGLIEGFPAGWLKNDEARFLAVELGQTAGDWLFLEGVAKAELERSPEQASSWILNLYVLVRVKPAVEVHDFLETLPVELKGSIEQLAQLSVQEIRYGLHRNGMQRMYRLHRMHLNNVESASAYFSMCLLNAGLPHMEESLATVVPGTSVELKDKSGRTWRVTIDPAEIEGLSEDSGFLPSSSEYARLLLGTTVGTQLTLPGPLGTQIEAEVVSISSAYLWLMVLARDLATESLSPTANMVSISMETRQDGSLDLSPILAQLQHGNAHAQKTFELYKAHQLTLGVFSRLMRKSPVDTIRSWGPELPPLFVSTGTIEERQMAAEILRNPEQAYVVDAATLTLLVNFDCIAVLGSLPKIWVSSVSNDIIQAELEKLRTESGERGTLFERDGKLGFIEATEESLHSNLQQLEAIAAAIERYCEVAPAYGLEQENEIVNKLQSVLTDEEHSILLLAEEKNACLFTVDGRFRRFASFASISGVWPQATLVHAFSMDALTASAYSAAVLKMFYANHDFISLRADDLMFMARQGKDWVNFGLRQLKKSLSSPQADFRSAYDVCIEFMELLATSGSRLNVFVEILKHLTIGLARHKDSPSSLARVLDSFVQGLLQPDPDAYYYPGAVEYIKQDILRKRGYALAGLRQAFELAEQPGGDDFPRLDVLMCGQQPVLVLDKSQTAELSDVSQAKA</sequence>
<dbReference type="SUPFAM" id="SSF48452">
    <property type="entry name" value="TPR-like"/>
    <property type="match status" value="1"/>
</dbReference>
<dbReference type="InterPro" id="IPR048987">
    <property type="entry name" value="PIN-TPR-GreABC"/>
</dbReference>
<gene>
    <name evidence="3" type="ORF">HNR28_003511</name>
</gene>
<organism evidence="3 4">
    <name type="scientific">Castellaniella defragrans</name>
    <name type="common">Alcaligenes defragrans</name>
    <dbReference type="NCBI Taxonomy" id="75697"/>
    <lineage>
        <taxon>Bacteria</taxon>
        <taxon>Pseudomonadati</taxon>
        <taxon>Pseudomonadota</taxon>
        <taxon>Betaproteobacteria</taxon>
        <taxon>Burkholderiales</taxon>
        <taxon>Alcaligenaceae</taxon>
        <taxon>Castellaniella</taxon>
    </lineage>
</organism>
<reference evidence="3 4" key="1">
    <citation type="submission" date="2020-08" db="EMBL/GenBank/DDBJ databases">
        <title>Genomic Encyclopedia of Type Strains, Phase IV (KMG-IV): sequencing the most valuable type-strain genomes for metagenomic binning, comparative biology and taxonomic classification.</title>
        <authorList>
            <person name="Goeker M."/>
        </authorList>
    </citation>
    <scope>NUCLEOTIDE SEQUENCE [LARGE SCALE GENOMIC DNA]</scope>
    <source>
        <strain evidence="3 4">DSM 12141</strain>
    </source>
</reference>
<evidence type="ECO:0000256" key="1">
    <source>
        <dbReference type="SAM" id="MobiDB-lite"/>
    </source>
</evidence>
<dbReference type="EMBL" id="JACHIB010000027">
    <property type="protein sequence ID" value="MBB6085451.1"/>
    <property type="molecule type" value="Genomic_DNA"/>
</dbReference>
<accession>A0A7W9TRX9</accession>
<protein>
    <submittedName>
        <fullName evidence="3">Tetratricopeptide (TPR) repeat protein</fullName>
    </submittedName>
</protein>
<comment type="caution">
    <text evidence="3">The sequence shown here is derived from an EMBL/GenBank/DDBJ whole genome shotgun (WGS) entry which is preliminary data.</text>
</comment>
<name>A0A7W9TRX9_CASDE</name>
<dbReference type="Gene3D" id="1.25.40.10">
    <property type="entry name" value="Tetratricopeptide repeat domain"/>
    <property type="match status" value="2"/>
</dbReference>
<evidence type="ECO:0000259" key="2">
    <source>
        <dbReference type="Pfam" id="PF20698"/>
    </source>
</evidence>
<dbReference type="InterPro" id="IPR011990">
    <property type="entry name" value="TPR-like_helical_dom_sf"/>
</dbReference>